<gene>
    <name evidence="3" type="ORF">GEV26_12705</name>
</gene>
<name>A0A5Q2MG71_9ACTN</name>
<evidence type="ECO:0000313" key="4">
    <source>
        <dbReference type="Proteomes" id="UP000392064"/>
    </source>
</evidence>
<organism evidence="3 4">
    <name type="scientific">Aeromicrobium yanjiei</name>
    <dbReference type="NCBI Taxonomy" id="2662028"/>
    <lineage>
        <taxon>Bacteria</taxon>
        <taxon>Bacillati</taxon>
        <taxon>Actinomycetota</taxon>
        <taxon>Actinomycetes</taxon>
        <taxon>Propionibacteriales</taxon>
        <taxon>Nocardioidaceae</taxon>
        <taxon>Aeromicrobium</taxon>
    </lineage>
</organism>
<sequence>MRREEGQITVMTIGFLVFIGLLAAVVINASAAFLERQELDNMADGAALAAADGLSRDIFYRRGEVTLDDAEARRLVGSYVTGDGIRIVRVSTDEEEVSVRLERSIDLAISPPGFTSRTTIVSEATAQLRLGD</sequence>
<dbReference type="Proteomes" id="UP000392064">
    <property type="component" value="Chromosome"/>
</dbReference>
<proteinExistence type="predicted"/>
<keyword evidence="1" id="KW-0812">Transmembrane</keyword>
<dbReference type="RefSeq" id="WP_153653570.1">
    <property type="nucleotide sequence ID" value="NZ_CP045737.1"/>
</dbReference>
<dbReference type="AlphaFoldDB" id="A0A5Q2MG71"/>
<evidence type="ECO:0000259" key="2">
    <source>
        <dbReference type="Pfam" id="PF13400"/>
    </source>
</evidence>
<feature type="transmembrane region" description="Helical" evidence="1">
    <location>
        <begin position="12"/>
        <end position="34"/>
    </location>
</feature>
<keyword evidence="4" id="KW-1185">Reference proteome</keyword>
<accession>A0A5Q2MG71</accession>
<protein>
    <recommendedName>
        <fullName evidence="2">Putative Flp pilus-assembly TadG-like N-terminal domain-containing protein</fullName>
    </recommendedName>
</protein>
<feature type="domain" description="Putative Flp pilus-assembly TadG-like N-terminal" evidence="2">
    <location>
        <begin position="6"/>
        <end position="52"/>
    </location>
</feature>
<evidence type="ECO:0000256" key="1">
    <source>
        <dbReference type="SAM" id="Phobius"/>
    </source>
</evidence>
<dbReference type="KEGG" id="aef:GEV26_12705"/>
<keyword evidence="1" id="KW-1133">Transmembrane helix</keyword>
<dbReference type="InterPro" id="IPR028087">
    <property type="entry name" value="Tad_N"/>
</dbReference>
<keyword evidence="1" id="KW-0472">Membrane</keyword>
<reference evidence="3 4" key="1">
    <citation type="submission" date="2019-11" db="EMBL/GenBank/DDBJ databases">
        <authorList>
            <person name="Li J."/>
        </authorList>
    </citation>
    <scope>NUCLEOTIDE SEQUENCE [LARGE SCALE GENOMIC DNA]</scope>
    <source>
        <strain evidence="3 4">MF47</strain>
    </source>
</reference>
<dbReference type="Pfam" id="PF13400">
    <property type="entry name" value="Tad"/>
    <property type="match status" value="1"/>
</dbReference>
<evidence type="ECO:0000313" key="3">
    <source>
        <dbReference type="EMBL" id="QGG42154.1"/>
    </source>
</evidence>
<dbReference type="EMBL" id="CP045737">
    <property type="protein sequence ID" value="QGG42154.1"/>
    <property type="molecule type" value="Genomic_DNA"/>
</dbReference>